<accession>A0A8T7M553</accession>
<keyword evidence="5" id="KW-1185">Reference proteome</keyword>
<feature type="region of interest" description="Disordered" evidence="1">
    <location>
        <begin position="119"/>
        <end position="212"/>
    </location>
</feature>
<evidence type="ECO:0000256" key="1">
    <source>
        <dbReference type="SAM" id="MobiDB-lite"/>
    </source>
</evidence>
<sequence length="329" mass="37098">MKTAQNAIASNGEFLNKYSQGLVEKETCGQFIQIPVELLDYDISAPAFKLYVALLRYARQFKACWPSHQRLARDMGLKVRRISDLLKELELAGVIGIESRASEGQTNIYQLYITTEKPDTKRRKNATSSAENSSRNKQDFAEVGMQKSADESHEKKIHEIHDHTHVESTSEKNEEQIEQVCDDSSKVNLQVKDSDNCSHTQRNNIQSMRNNGGESESLLPLLLEQGISKFRAPILAQLARDNGRSRADIVKLIERVQADNRINNHPAYLARMLELDQFTVADANRVTDMSSAKRKGQYPTPNNKNTGSCIDWSKYLPGGKYAYLATGMD</sequence>
<keyword evidence="3" id="KW-0614">Plasmid</keyword>
<proteinExistence type="predicted"/>
<evidence type="ECO:0000313" key="5">
    <source>
        <dbReference type="Proteomes" id="UP001431572"/>
    </source>
</evidence>
<feature type="compositionally biased region" description="Polar residues" evidence="1">
    <location>
        <begin position="197"/>
        <end position="210"/>
    </location>
</feature>
<feature type="compositionally biased region" description="Basic and acidic residues" evidence="1">
    <location>
        <begin position="148"/>
        <end position="175"/>
    </location>
</feature>
<evidence type="ECO:0000313" key="2">
    <source>
        <dbReference type="EMBL" id="NWJ47132.1"/>
    </source>
</evidence>
<dbReference type="InterPro" id="IPR036388">
    <property type="entry name" value="WH-like_DNA-bd_sf"/>
</dbReference>
<evidence type="ECO:0000313" key="3">
    <source>
        <dbReference type="EMBL" id="WJW70294.1"/>
    </source>
</evidence>
<evidence type="ECO:0000313" key="4">
    <source>
        <dbReference type="Proteomes" id="UP000521676"/>
    </source>
</evidence>
<gene>
    <name evidence="2" type="ORF">HXX08_14825</name>
    <name evidence="3" type="ORF">OZ401_005025</name>
</gene>
<dbReference type="AlphaFoldDB" id="A0A8T7M553"/>
<protein>
    <submittedName>
        <fullName evidence="2">Helix-turn-helix domain-containing protein</fullName>
    </submittedName>
</protein>
<dbReference type="Proteomes" id="UP000521676">
    <property type="component" value="Unassembled WGS sequence"/>
</dbReference>
<organism evidence="2 4">
    <name type="scientific">Candidatus Chlorohelix allophototropha</name>
    <dbReference type="NCBI Taxonomy" id="3003348"/>
    <lineage>
        <taxon>Bacteria</taxon>
        <taxon>Bacillati</taxon>
        <taxon>Chloroflexota</taxon>
        <taxon>Chloroflexia</taxon>
        <taxon>Candidatus Chloroheliales</taxon>
        <taxon>Candidatus Chloroheliaceae</taxon>
        <taxon>Candidatus Chlorohelix</taxon>
    </lineage>
</organism>
<geneLocation type="plasmid" evidence="3 5">
    <name>unnamed2</name>
</geneLocation>
<dbReference type="Pfam" id="PF13730">
    <property type="entry name" value="HTH_36"/>
    <property type="match status" value="1"/>
</dbReference>
<dbReference type="Gene3D" id="1.10.10.10">
    <property type="entry name" value="Winged helix-like DNA-binding domain superfamily/Winged helix DNA-binding domain"/>
    <property type="match status" value="1"/>
</dbReference>
<dbReference type="Proteomes" id="UP001431572">
    <property type="component" value="Plasmid unnamed2"/>
</dbReference>
<name>A0A8T7M553_9CHLR</name>
<dbReference type="RefSeq" id="WP_341472165.1">
    <property type="nucleotide sequence ID" value="NZ_CP128402.1"/>
</dbReference>
<dbReference type="EMBL" id="CP128402">
    <property type="protein sequence ID" value="WJW70294.1"/>
    <property type="molecule type" value="Genomic_DNA"/>
</dbReference>
<reference evidence="2 4" key="1">
    <citation type="submission" date="2020-06" db="EMBL/GenBank/DDBJ databases">
        <title>Anoxygenic phototrophic Chloroflexota member uses a Type I reaction center.</title>
        <authorList>
            <person name="Tsuji J.M."/>
            <person name="Shaw N.A."/>
            <person name="Nagashima S."/>
            <person name="Venkiteswaran J."/>
            <person name="Schiff S.L."/>
            <person name="Hanada S."/>
            <person name="Tank M."/>
            <person name="Neufeld J.D."/>
        </authorList>
    </citation>
    <scope>NUCLEOTIDE SEQUENCE [LARGE SCALE GENOMIC DNA]</scope>
    <source>
        <strain evidence="2">L227-S17</strain>
    </source>
</reference>
<dbReference type="EMBL" id="JACATZ010000002">
    <property type="protein sequence ID" value="NWJ47132.1"/>
    <property type="molecule type" value="Genomic_DNA"/>
</dbReference>
<reference evidence="3" key="2">
    <citation type="journal article" date="2024" name="Nature">
        <title>Anoxygenic phototroph of the Chloroflexota uses a type I reaction centre.</title>
        <authorList>
            <person name="Tsuji J.M."/>
            <person name="Shaw N.A."/>
            <person name="Nagashima S."/>
            <person name="Venkiteswaran J.J."/>
            <person name="Schiff S.L."/>
            <person name="Watanabe T."/>
            <person name="Fukui M."/>
            <person name="Hanada S."/>
            <person name="Tank M."/>
            <person name="Neufeld J.D."/>
        </authorList>
    </citation>
    <scope>NUCLEOTIDE SEQUENCE</scope>
    <source>
        <strain evidence="3">L227-S17</strain>
        <plasmid evidence="3 5">unnamed2</plasmid>
    </source>
</reference>